<evidence type="ECO:0000256" key="1">
    <source>
        <dbReference type="ARBA" id="ARBA00022801"/>
    </source>
</evidence>
<evidence type="ECO:0000313" key="4">
    <source>
        <dbReference type="EMBL" id="HIV10792.1"/>
    </source>
</evidence>
<evidence type="ECO:0000256" key="2">
    <source>
        <dbReference type="ARBA" id="ARBA00023295"/>
    </source>
</evidence>
<reference evidence="4" key="1">
    <citation type="submission" date="2020-10" db="EMBL/GenBank/DDBJ databases">
        <authorList>
            <person name="Gilroy R."/>
        </authorList>
    </citation>
    <scope>NUCLEOTIDE SEQUENCE</scope>
    <source>
        <strain evidence="4">1370</strain>
    </source>
</reference>
<keyword evidence="2" id="KW-0326">Glycosidase</keyword>
<accession>A0A9D1NQR8</accession>
<feature type="domain" description="Inosine/uridine-preferring nucleoside hydrolase" evidence="3">
    <location>
        <begin position="15"/>
        <end position="254"/>
    </location>
</feature>
<gene>
    <name evidence="4" type="ORF">IAD28_03745</name>
</gene>
<dbReference type="GO" id="GO:0006152">
    <property type="term" value="P:purine nucleoside catabolic process"/>
    <property type="evidence" value="ECO:0007669"/>
    <property type="project" value="TreeGrafter"/>
</dbReference>
<dbReference type="AlphaFoldDB" id="A0A9D1NQR8"/>
<dbReference type="PANTHER" id="PTHR12304">
    <property type="entry name" value="INOSINE-URIDINE PREFERRING NUCLEOSIDE HYDROLASE"/>
    <property type="match status" value="1"/>
</dbReference>
<dbReference type="Proteomes" id="UP000823960">
    <property type="component" value="Unassembled WGS sequence"/>
</dbReference>
<sequence>MGLAYDVPEYKRIRVIIDSDAACEADDPFAIAHALMSKKLEVRAIFAEHFGASGTVKKSYEEIKTIVSAMKIDVPILMGEDEKLPRIPKGELSPAAKYLIEEAKREDKKPLYVLCLGAITNVASAIRECPEIIGRMTVVWIGGQSLENPNPYFREFNSGNDIEAANFVLSSGVQLWLIPFPVYSTMHIGLAEIQRRIYPCGEIGRHLFENMISYNCSEFAGWTAGESWSLGDSPAVGVVLDQNCGSYEYIAAPIIREDTTYEEILPEKRPKIRVYKSINSRFILEDFITKLELIYGGLEG</sequence>
<dbReference type="Pfam" id="PF01156">
    <property type="entry name" value="IU_nuc_hydro"/>
    <property type="match status" value="1"/>
</dbReference>
<dbReference type="PANTHER" id="PTHR12304:SF4">
    <property type="entry name" value="URIDINE NUCLEOSIDASE"/>
    <property type="match status" value="1"/>
</dbReference>
<dbReference type="EMBL" id="DVOL01000046">
    <property type="protein sequence ID" value="HIV10792.1"/>
    <property type="molecule type" value="Genomic_DNA"/>
</dbReference>
<comment type="caution">
    <text evidence="4">The sequence shown here is derived from an EMBL/GenBank/DDBJ whole genome shotgun (WGS) entry which is preliminary data.</text>
</comment>
<proteinExistence type="predicted"/>
<organism evidence="4 5">
    <name type="scientific">Candidatus Faeciplasma avium</name>
    <dbReference type="NCBI Taxonomy" id="2840798"/>
    <lineage>
        <taxon>Bacteria</taxon>
        <taxon>Bacillati</taxon>
        <taxon>Bacillota</taxon>
        <taxon>Clostridia</taxon>
        <taxon>Eubacteriales</taxon>
        <taxon>Oscillospiraceae</taxon>
        <taxon>Oscillospiraceae incertae sedis</taxon>
        <taxon>Candidatus Faeciplasma</taxon>
    </lineage>
</organism>
<protein>
    <submittedName>
        <fullName evidence="4">Nucleoside hydrolase</fullName>
    </submittedName>
</protein>
<dbReference type="SUPFAM" id="SSF53590">
    <property type="entry name" value="Nucleoside hydrolase"/>
    <property type="match status" value="1"/>
</dbReference>
<reference evidence="4" key="2">
    <citation type="journal article" date="2021" name="PeerJ">
        <title>Extensive microbial diversity within the chicken gut microbiome revealed by metagenomics and culture.</title>
        <authorList>
            <person name="Gilroy R."/>
            <person name="Ravi A."/>
            <person name="Getino M."/>
            <person name="Pursley I."/>
            <person name="Horton D.L."/>
            <person name="Alikhan N.F."/>
            <person name="Baker D."/>
            <person name="Gharbi K."/>
            <person name="Hall N."/>
            <person name="Watson M."/>
            <person name="Adriaenssens E.M."/>
            <person name="Foster-Nyarko E."/>
            <person name="Jarju S."/>
            <person name="Secka A."/>
            <person name="Antonio M."/>
            <person name="Oren A."/>
            <person name="Chaudhuri R.R."/>
            <person name="La Ragione R."/>
            <person name="Hildebrand F."/>
            <person name="Pallen M.J."/>
        </authorList>
    </citation>
    <scope>NUCLEOTIDE SEQUENCE</scope>
    <source>
        <strain evidence="4">1370</strain>
    </source>
</reference>
<dbReference type="GO" id="GO:0005829">
    <property type="term" value="C:cytosol"/>
    <property type="evidence" value="ECO:0007669"/>
    <property type="project" value="TreeGrafter"/>
</dbReference>
<name>A0A9D1NQR8_9FIRM</name>
<evidence type="ECO:0000313" key="5">
    <source>
        <dbReference type="Proteomes" id="UP000823960"/>
    </source>
</evidence>
<dbReference type="GO" id="GO:0008477">
    <property type="term" value="F:purine nucleosidase activity"/>
    <property type="evidence" value="ECO:0007669"/>
    <property type="project" value="TreeGrafter"/>
</dbReference>
<dbReference type="InterPro" id="IPR001910">
    <property type="entry name" value="Inosine/uridine_hydrolase_dom"/>
</dbReference>
<dbReference type="InterPro" id="IPR023186">
    <property type="entry name" value="IUNH"/>
</dbReference>
<evidence type="ECO:0000259" key="3">
    <source>
        <dbReference type="Pfam" id="PF01156"/>
    </source>
</evidence>
<dbReference type="InterPro" id="IPR036452">
    <property type="entry name" value="Ribo_hydro-like"/>
</dbReference>
<dbReference type="Gene3D" id="3.90.245.10">
    <property type="entry name" value="Ribonucleoside hydrolase-like"/>
    <property type="match status" value="1"/>
</dbReference>
<keyword evidence="1 4" id="KW-0378">Hydrolase</keyword>